<evidence type="ECO:0000313" key="1">
    <source>
        <dbReference type="EMBL" id="QKJ28966.1"/>
    </source>
</evidence>
<dbReference type="KEGG" id="mmab:HQ865_04095"/>
<proteinExistence type="predicted"/>
<organism evidence="1 2">
    <name type="scientific">Mucilaginibacter mali</name>
    <dbReference type="NCBI Taxonomy" id="2740462"/>
    <lineage>
        <taxon>Bacteria</taxon>
        <taxon>Pseudomonadati</taxon>
        <taxon>Bacteroidota</taxon>
        <taxon>Sphingobacteriia</taxon>
        <taxon>Sphingobacteriales</taxon>
        <taxon>Sphingobacteriaceae</taxon>
        <taxon>Mucilaginibacter</taxon>
    </lineage>
</organism>
<dbReference type="AlphaFoldDB" id="A0A7D4PZK9"/>
<accession>A0A7D4PZK9</accession>
<evidence type="ECO:0000313" key="2">
    <source>
        <dbReference type="Proteomes" id="UP000505355"/>
    </source>
</evidence>
<dbReference type="CDD" id="cd06561">
    <property type="entry name" value="AlkD_like"/>
    <property type="match status" value="1"/>
</dbReference>
<dbReference type="Proteomes" id="UP000505355">
    <property type="component" value="Chromosome"/>
</dbReference>
<dbReference type="RefSeq" id="WP_173413664.1">
    <property type="nucleotide sequence ID" value="NZ_CP054139.1"/>
</dbReference>
<gene>
    <name evidence="1" type="ORF">HQ865_04095</name>
</gene>
<dbReference type="PANTHER" id="PTHR41291">
    <property type="entry name" value="DNA ALKYLATION REPAIR PROTEIN"/>
    <property type="match status" value="1"/>
</dbReference>
<name>A0A7D4PZK9_9SPHI</name>
<dbReference type="PANTHER" id="PTHR41291:SF1">
    <property type="entry name" value="DNA ALKYLATION REPAIR PROTEIN"/>
    <property type="match status" value="1"/>
</dbReference>
<protein>
    <submittedName>
        <fullName evidence="1">DNA alkylation repair protein</fullName>
    </submittedName>
</protein>
<dbReference type="SUPFAM" id="SSF48371">
    <property type="entry name" value="ARM repeat"/>
    <property type="match status" value="1"/>
</dbReference>
<dbReference type="InterPro" id="IPR016024">
    <property type="entry name" value="ARM-type_fold"/>
</dbReference>
<reference evidence="1 2" key="1">
    <citation type="submission" date="2020-05" db="EMBL/GenBank/DDBJ databases">
        <title>Mucilaginibacter mali sp. nov.</title>
        <authorList>
            <person name="Kim H.S."/>
            <person name="Lee K.C."/>
            <person name="Suh M.K."/>
            <person name="Kim J.-S."/>
            <person name="Han K.-I."/>
            <person name="Eom M.K."/>
            <person name="Shin Y.K."/>
            <person name="Lee J.-S."/>
        </authorList>
    </citation>
    <scope>NUCLEOTIDE SEQUENCE [LARGE SCALE GENOMIC DNA]</scope>
    <source>
        <strain evidence="1 2">G2-14</strain>
    </source>
</reference>
<dbReference type="EMBL" id="CP054139">
    <property type="protein sequence ID" value="QKJ28966.1"/>
    <property type="molecule type" value="Genomic_DNA"/>
</dbReference>
<sequence length="217" mass="24822">MTLTAALEHLKEHASPQYLAGMSRFGIDNSKALGVKLPVIRKLAKVIKKDQQLSLELWATDIHEARLLATMIGDPAQVSPQQMDTWAGDFSTWDVCDQACGNLFIRTPFVLDKIREYCTSDQEFVKRCGFVLMAEYAVHLKKATDDVFLSFLPIIEREAWDNRNFVKKAINWALRQIGKRNTLLKHTAIDTADRILEQDIKAARWIAKDALRELHNR</sequence>
<dbReference type="Gene3D" id="1.25.10.90">
    <property type="match status" value="1"/>
</dbReference>
<dbReference type="Pfam" id="PF08713">
    <property type="entry name" value="DNA_alkylation"/>
    <property type="match status" value="1"/>
</dbReference>
<keyword evidence="2" id="KW-1185">Reference proteome</keyword>
<dbReference type="InterPro" id="IPR014825">
    <property type="entry name" value="DNA_alkylation"/>
</dbReference>